<organism evidence="2">
    <name type="scientific">uncultured marine group II/III euryarchaeote KM3_04_D10</name>
    <dbReference type="NCBI Taxonomy" id="1457836"/>
    <lineage>
        <taxon>Archaea</taxon>
        <taxon>Methanobacteriati</taxon>
        <taxon>Methanobacteriota</taxon>
        <taxon>environmental samples</taxon>
    </lineage>
</organism>
<protein>
    <submittedName>
        <fullName evidence="2">Uncharacterized protein</fullName>
    </submittedName>
</protein>
<evidence type="ECO:0000256" key="1">
    <source>
        <dbReference type="SAM" id="MobiDB-lite"/>
    </source>
</evidence>
<dbReference type="AlphaFoldDB" id="A0A075G866"/>
<accession>A0A075G866</accession>
<reference evidence="2" key="1">
    <citation type="journal article" date="2014" name="Genome Biol. Evol.">
        <title>Pangenome evidence for extensive interdomain horizontal transfer affecting lineage core and shell genes in uncultured planktonic thaumarchaeota and euryarchaeota.</title>
        <authorList>
            <person name="Deschamps P."/>
            <person name="Zivanovic Y."/>
            <person name="Moreira D."/>
            <person name="Rodriguez-Valera F."/>
            <person name="Lopez-Garcia P."/>
        </authorList>
    </citation>
    <scope>NUCLEOTIDE SEQUENCE</scope>
</reference>
<dbReference type="EMBL" id="KF900527">
    <property type="protein sequence ID" value="AIE98166.1"/>
    <property type="molecule type" value="Genomic_DNA"/>
</dbReference>
<evidence type="ECO:0000313" key="2">
    <source>
        <dbReference type="EMBL" id="AIE98166.1"/>
    </source>
</evidence>
<feature type="region of interest" description="Disordered" evidence="1">
    <location>
        <begin position="1"/>
        <end position="47"/>
    </location>
</feature>
<proteinExistence type="predicted"/>
<feature type="compositionally biased region" description="Basic and acidic residues" evidence="1">
    <location>
        <begin position="12"/>
        <end position="47"/>
    </location>
</feature>
<name>A0A075G866_9EURY</name>
<sequence>MHMAGIWPFGKKPAEPRQIKQPEKRRIVEYERKKDEPSKAKVADRSHLEDASFKDAMALLGNDTKKK</sequence>